<dbReference type="PANTHER" id="PTHR43037">
    <property type="entry name" value="UNNAMED PRODUCT-RELATED"/>
    <property type="match status" value="1"/>
</dbReference>
<dbReference type="SUPFAM" id="SSF53474">
    <property type="entry name" value="alpha/beta-Hydrolases"/>
    <property type="match status" value="2"/>
</dbReference>
<keyword evidence="2" id="KW-0378">Hydrolase</keyword>
<dbReference type="InterPro" id="IPR029058">
    <property type="entry name" value="AB_hydrolase_fold"/>
</dbReference>
<organism evidence="3 4">
    <name type="scientific">Saccharopolyspora gloriosae</name>
    <dbReference type="NCBI Taxonomy" id="455344"/>
    <lineage>
        <taxon>Bacteria</taxon>
        <taxon>Bacillati</taxon>
        <taxon>Actinomycetota</taxon>
        <taxon>Actinomycetes</taxon>
        <taxon>Pseudonocardiales</taxon>
        <taxon>Pseudonocardiaceae</taxon>
        <taxon>Saccharopolyspora</taxon>
    </lineage>
</organism>
<evidence type="ECO:0000256" key="1">
    <source>
        <dbReference type="ARBA" id="ARBA00022729"/>
    </source>
</evidence>
<proteinExistence type="predicted"/>
<evidence type="ECO:0000256" key="2">
    <source>
        <dbReference type="ARBA" id="ARBA00022801"/>
    </source>
</evidence>
<dbReference type="GO" id="GO:0005576">
    <property type="term" value="C:extracellular region"/>
    <property type="evidence" value="ECO:0007669"/>
    <property type="project" value="InterPro"/>
</dbReference>
<dbReference type="Proteomes" id="UP000580474">
    <property type="component" value="Unassembled WGS sequence"/>
</dbReference>
<evidence type="ECO:0000313" key="3">
    <source>
        <dbReference type="EMBL" id="MBB5067961.1"/>
    </source>
</evidence>
<sequence length="338" mass="36240">MLRSRKFLVSSGVALALVVLLSLGFQFGLPGSSGDRDRLGTYSSDQGRVLYQVHLPANYRDDLRPPVVMALHGCGMTGFGWNSMKGTTRFDRLSDEAGFIVVYPTQTPFADKLNCWNSNDSRHQHRGRGEPELLAGVARRVVSEFNADPARVHVAGASSGAGTAVILGATYPDVFATATSVAGGEYALDQVDAEDPGRVPPTYTAGQAHAQMGPRARRVPLLVFQGDRDEAVPPFVATRLVEHWAAVNDLVDDGRLDGDVDAVPDAVQRQNPPGRHPYVHSTYTASGAPLIEHYLVSGMAHAWSGPAASGLFTDRAGPDMARVIWEFAAAHPMRGGAR</sequence>
<evidence type="ECO:0000313" key="4">
    <source>
        <dbReference type="Proteomes" id="UP000580474"/>
    </source>
</evidence>
<keyword evidence="4" id="KW-1185">Reference proteome</keyword>
<dbReference type="InterPro" id="IPR050955">
    <property type="entry name" value="Plant_Biomass_Hydrol_Est"/>
</dbReference>
<keyword evidence="1" id="KW-0732">Signal</keyword>
<dbReference type="InterPro" id="IPR010126">
    <property type="entry name" value="Esterase_phb"/>
</dbReference>
<name>A0A840NAS5_9PSEU</name>
<gene>
    <name evidence="3" type="ORF">BJ969_001049</name>
</gene>
<dbReference type="PANTHER" id="PTHR43037:SF1">
    <property type="entry name" value="BLL1128 PROTEIN"/>
    <property type="match status" value="1"/>
</dbReference>
<accession>A0A840NAS5</accession>
<dbReference type="RefSeq" id="WP_184477739.1">
    <property type="nucleotide sequence ID" value="NZ_JACHIV010000001.1"/>
</dbReference>
<dbReference type="GO" id="GO:0016787">
    <property type="term" value="F:hydrolase activity"/>
    <property type="evidence" value="ECO:0007669"/>
    <property type="project" value="UniProtKB-KW"/>
</dbReference>
<dbReference type="Gene3D" id="3.40.50.1820">
    <property type="entry name" value="alpha/beta hydrolase"/>
    <property type="match status" value="1"/>
</dbReference>
<dbReference type="EMBL" id="JACHIV010000001">
    <property type="protein sequence ID" value="MBB5067961.1"/>
    <property type="molecule type" value="Genomic_DNA"/>
</dbReference>
<comment type="caution">
    <text evidence="3">The sequence shown here is derived from an EMBL/GenBank/DDBJ whole genome shotgun (WGS) entry which is preliminary data.</text>
</comment>
<dbReference type="AlphaFoldDB" id="A0A840NAS5"/>
<protein>
    <submittedName>
        <fullName evidence="3">Poly(Hydroxyalkanoate) depolymerase family esterase</fullName>
    </submittedName>
</protein>
<reference evidence="3 4" key="1">
    <citation type="submission" date="2020-08" db="EMBL/GenBank/DDBJ databases">
        <title>Sequencing the genomes of 1000 actinobacteria strains.</title>
        <authorList>
            <person name="Klenk H.-P."/>
        </authorList>
    </citation>
    <scope>NUCLEOTIDE SEQUENCE [LARGE SCALE GENOMIC DNA]</scope>
    <source>
        <strain evidence="3 4">DSM 45582</strain>
    </source>
</reference>
<dbReference type="Pfam" id="PF10503">
    <property type="entry name" value="Esterase_PHB"/>
    <property type="match status" value="1"/>
</dbReference>